<proteinExistence type="predicted"/>
<protein>
    <recommendedName>
        <fullName evidence="4">FG-GAP repeat protein</fullName>
    </recommendedName>
</protein>
<gene>
    <name evidence="2" type="ORF">Pla133_05200</name>
</gene>
<evidence type="ECO:0008006" key="4">
    <source>
        <dbReference type="Google" id="ProtNLM"/>
    </source>
</evidence>
<sequence length="438" mass="47827" precursor="true">MPLTSILIALAPSLWSPLAQGAPDVDQNRTEFGRDLAVLTGPTTDADCVIAVSQPCYGYSEGLYDQLDRVHGFGVDGQLRWTWRADDHYDPRDADYAYGGVRGMRRLSDRDGDGWDDLLVVNGMWNLIGVNVVSGATGEPIAGGYIVDAFPSGRGLTLIDGRGPRGDLFGIAHEWNEEHRHSRFTALSIGPREILGKRYENQVVRTPLADALPWERVVGAHWLGETLCLMTRVEQLVVVRRYSSDLALVDEARLALPNFERQADLRLVDRSLTVVVDGKEAVLAFLERRFTDGDNSVQHEVEIALIALDGTFKASNARTGWDGPVGAIHTDEGRLVVGLPEAGRLVELELARDRIRSRPIAVGTYLGTAIEEAPDALRAVRPELFDQGSLLVGEPTPCGGAWGVPRVLIYPPGFDGEPSCFLRATTDGTGIVSPLNER</sequence>
<dbReference type="AlphaFoldDB" id="A0A518BEN4"/>
<evidence type="ECO:0000256" key="1">
    <source>
        <dbReference type="SAM" id="SignalP"/>
    </source>
</evidence>
<name>A0A518BEN4_9BACT</name>
<feature type="chain" id="PRO_5021723779" description="FG-GAP repeat protein" evidence="1">
    <location>
        <begin position="22"/>
        <end position="438"/>
    </location>
</feature>
<keyword evidence="3" id="KW-1185">Reference proteome</keyword>
<feature type="signal peptide" evidence="1">
    <location>
        <begin position="1"/>
        <end position="21"/>
    </location>
</feature>
<evidence type="ECO:0000313" key="2">
    <source>
        <dbReference type="EMBL" id="QDU65455.1"/>
    </source>
</evidence>
<organism evidence="2 3">
    <name type="scientific">Engelhardtia mirabilis</name>
    <dbReference type="NCBI Taxonomy" id="2528011"/>
    <lineage>
        <taxon>Bacteria</taxon>
        <taxon>Pseudomonadati</taxon>
        <taxon>Planctomycetota</taxon>
        <taxon>Planctomycetia</taxon>
        <taxon>Planctomycetia incertae sedis</taxon>
        <taxon>Engelhardtia</taxon>
    </lineage>
</organism>
<dbReference type="EMBL" id="CP036287">
    <property type="protein sequence ID" value="QDU65455.1"/>
    <property type="molecule type" value="Genomic_DNA"/>
</dbReference>
<evidence type="ECO:0000313" key="3">
    <source>
        <dbReference type="Proteomes" id="UP000316921"/>
    </source>
</evidence>
<dbReference type="KEGG" id="pbap:Pla133_05200"/>
<dbReference type="Proteomes" id="UP000316921">
    <property type="component" value="Chromosome"/>
</dbReference>
<keyword evidence="1" id="KW-0732">Signal</keyword>
<accession>A0A518BEN4</accession>
<reference evidence="2 3" key="1">
    <citation type="submission" date="2019-02" db="EMBL/GenBank/DDBJ databases">
        <title>Deep-cultivation of Planctomycetes and their phenomic and genomic characterization uncovers novel biology.</title>
        <authorList>
            <person name="Wiegand S."/>
            <person name="Jogler M."/>
            <person name="Boedeker C."/>
            <person name="Pinto D."/>
            <person name="Vollmers J."/>
            <person name="Rivas-Marin E."/>
            <person name="Kohn T."/>
            <person name="Peeters S.H."/>
            <person name="Heuer A."/>
            <person name="Rast P."/>
            <person name="Oberbeckmann S."/>
            <person name="Bunk B."/>
            <person name="Jeske O."/>
            <person name="Meyerdierks A."/>
            <person name="Storesund J.E."/>
            <person name="Kallscheuer N."/>
            <person name="Luecker S."/>
            <person name="Lage O.M."/>
            <person name="Pohl T."/>
            <person name="Merkel B.J."/>
            <person name="Hornburger P."/>
            <person name="Mueller R.-W."/>
            <person name="Bruemmer F."/>
            <person name="Labrenz M."/>
            <person name="Spormann A.M."/>
            <person name="Op den Camp H."/>
            <person name="Overmann J."/>
            <person name="Amann R."/>
            <person name="Jetten M.S.M."/>
            <person name="Mascher T."/>
            <person name="Medema M.H."/>
            <person name="Devos D.P."/>
            <person name="Kaster A.-K."/>
            <person name="Ovreas L."/>
            <person name="Rohde M."/>
            <person name="Galperin M.Y."/>
            <person name="Jogler C."/>
        </authorList>
    </citation>
    <scope>NUCLEOTIDE SEQUENCE [LARGE SCALE GENOMIC DNA]</scope>
    <source>
        <strain evidence="2 3">Pla133</strain>
    </source>
</reference>